<dbReference type="SUPFAM" id="SSF56219">
    <property type="entry name" value="DNase I-like"/>
    <property type="match status" value="1"/>
</dbReference>
<dbReference type="Proteomes" id="UP001301350">
    <property type="component" value="Unassembled WGS sequence"/>
</dbReference>
<organism evidence="2 3">
    <name type="scientific">Cyanidium caldarium</name>
    <name type="common">Red alga</name>
    <dbReference type="NCBI Taxonomy" id="2771"/>
    <lineage>
        <taxon>Eukaryota</taxon>
        <taxon>Rhodophyta</taxon>
        <taxon>Bangiophyceae</taxon>
        <taxon>Cyanidiales</taxon>
        <taxon>Cyanidiaceae</taxon>
        <taxon>Cyanidium</taxon>
    </lineage>
</organism>
<feature type="domain" description="Endonuclease/exonuclease/phosphatase" evidence="1">
    <location>
        <begin position="29"/>
        <end position="297"/>
    </location>
</feature>
<dbReference type="InterPro" id="IPR005135">
    <property type="entry name" value="Endo/exonuclease/phosphatase"/>
</dbReference>
<accession>A0AAV9ISF7</accession>
<dbReference type="GO" id="GO:0000175">
    <property type="term" value="F:3'-5'-RNA exonuclease activity"/>
    <property type="evidence" value="ECO:0007669"/>
    <property type="project" value="TreeGrafter"/>
</dbReference>
<dbReference type="Gene3D" id="3.60.10.10">
    <property type="entry name" value="Endonuclease/exonuclease/phosphatase"/>
    <property type="match status" value="1"/>
</dbReference>
<dbReference type="InterPro" id="IPR050410">
    <property type="entry name" value="CCR4/nocturin_mRNA_transcr"/>
</dbReference>
<gene>
    <name evidence="2" type="ORF">CDCA_CDCA03G1109</name>
</gene>
<proteinExistence type="predicted"/>
<protein>
    <recommendedName>
        <fullName evidence="1">Endonuclease/exonuclease/phosphatase domain-containing protein</fullName>
    </recommendedName>
</protein>
<name>A0AAV9ISF7_CYACA</name>
<dbReference type="PANTHER" id="PTHR12121:SF31">
    <property type="entry name" value="FAMILY PROTEIN, PUTATIVE, EXPRESSED-RELATED"/>
    <property type="match status" value="1"/>
</dbReference>
<keyword evidence="3" id="KW-1185">Reference proteome</keyword>
<dbReference type="Pfam" id="PF03372">
    <property type="entry name" value="Exo_endo_phos"/>
    <property type="match status" value="1"/>
</dbReference>
<dbReference type="EMBL" id="JANCYW010000003">
    <property type="protein sequence ID" value="KAK4535084.1"/>
    <property type="molecule type" value="Genomic_DNA"/>
</dbReference>
<evidence type="ECO:0000259" key="1">
    <source>
        <dbReference type="Pfam" id="PF03372"/>
    </source>
</evidence>
<dbReference type="AlphaFoldDB" id="A0AAV9ISF7"/>
<evidence type="ECO:0000313" key="3">
    <source>
        <dbReference type="Proteomes" id="UP001301350"/>
    </source>
</evidence>
<evidence type="ECO:0000313" key="2">
    <source>
        <dbReference type="EMBL" id="KAK4535084.1"/>
    </source>
</evidence>
<dbReference type="InterPro" id="IPR036691">
    <property type="entry name" value="Endo/exonu/phosph_ase_sf"/>
</dbReference>
<dbReference type="PANTHER" id="PTHR12121">
    <property type="entry name" value="CARBON CATABOLITE REPRESSOR PROTEIN 4"/>
    <property type="match status" value="1"/>
</dbReference>
<comment type="caution">
    <text evidence="2">The sequence shown here is derived from an EMBL/GenBank/DDBJ whole genome shotgun (WGS) entry which is preliminary data.</text>
</comment>
<reference evidence="2 3" key="1">
    <citation type="submission" date="2022-07" db="EMBL/GenBank/DDBJ databases">
        <title>Genome-wide signatures of adaptation to extreme environments.</title>
        <authorList>
            <person name="Cho C.H."/>
            <person name="Yoon H.S."/>
        </authorList>
    </citation>
    <scope>NUCLEOTIDE SEQUENCE [LARGE SCALE GENOMIC DNA]</scope>
    <source>
        <strain evidence="2 3">DBV 063 E5</strain>
    </source>
</reference>
<sequence>MSMRAKHSNAIVLTLPSRQDDDFRFSLVTFNVLAPCYRQGERGAPSGSWWPWRRRSAPEPAVRWQARANDIAALLGNATSTASPVADIICLQEYFFHPTWQRIFQRALPDTAFECLTLKRAGKKEDGLAMWIHRARFRMQRWHAVQLPPRGDRVALLAHLVSASQPEHTFLVGNVHLTFPHTVMERHLRVEQARTLLRAVDAFICDAGAVPVFLCGDWNTLRPDDAVVQCLQQGGYRAARIEPTMLTHRTHRGDLVGCDMIFYRAPNCTLHIQEQLLPLHLSPYTWPAEQEYALSDHRPLRAAVRWRRAAADGAPESYRLTSRL</sequence>